<dbReference type="RefSeq" id="WP_038188531.1">
    <property type="nucleotide sequence ID" value="NZ_CAWLWA010000180.1"/>
</dbReference>
<reference evidence="1" key="1">
    <citation type="submission" date="2013-07" db="EMBL/GenBank/DDBJ databases">
        <title>Sub-species coevolution in mutualistic symbiosis.</title>
        <authorList>
            <person name="Murfin K."/>
            <person name="Klassen J."/>
            <person name="Lee M."/>
            <person name="Forst S."/>
            <person name="Stock P."/>
            <person name="Goodrich-Blair H."/>
        </authorList>
    </citation>
    <scope>NUCLEOTIDE SEQUENCE [LARGE SCALE GENOMIC DNA]</scope>
    <source>
        <strain evidence="1">Intermedium</strain>
    </source>
</reference>
<sequence>MLIIAVNKFCKTINVQFYEGNSVDGQYLFTICDGKASNFEAMEGRMVVDAEAYWRLRKDLLATQKILTELLNRMRFIHDEKSIADMDYPIHEVVSR</sequence>
<proteinExistence type="predicted"/>
<protein>
    <submittedName>
        <fullName evidence="1">Uncharacterized protein</fullName>
    </submittedName>
</protein>
<dbReference type="EMBL" id="CBTB010000175">
    <property type="protein sequence ID" value="CDH33296.1"/>
    <property type="molecule type" value="Genomic_DNA"/>
</dbReference>
<dbReference type="HOGENOM" id="CLU_2468314_0_0_6"/>
<comment type="caution">
    <text evidence="1">The sequence shown here is derived from an EMBL/GenBank/DDBJ whole genome shotgun (WGS) entry which is preliminary data.</text>
</comment>
<gene>
    <name evidence="1" type="ORF">XBI1_2560003</name>
</gene>
<evidence type="ECO:0000313" key="1">
    <source>
        <dbReference type="EMBL" id="CDH33296.1"/>
    </source>
</evidence>
<dbReference type="Proteomes" id="UP000028480">
    <property type="component" value="Unassembled WGS sequence"/>
</dbReference>
<name>A0A077QLT8_XENBV</name>
<dbReference type="AlphaFoldDB" id="A0A077QLT8"/>
<organism evidence="1">
    <name type="scientific">Xenorhabdus bovienii str. Intermedium</name>
    <dbReference type="NCBI Taxonomy" id="1379677"/>
    <lineage>
        <taxon>Bacteria</taxon>
        <taxon>Pseudomonadati</taxon>
        <taxon>Pseudomonadota</taxon>
        <taxon>Gammaproteobacteria</taxon>
        <taxon>Enterobacterales</taxon>
        <taxon>Morganellaceae</taxon>
        <taxon>Xenorhabdus</taxon>
    </lineage>
</organism>
<accession>A0A077QLT8</accession>